<dbReference type="AlphaFoldDB" id="A0A075AS59"/>
<proteinExistence type="predicted"/>
<dbReference type="HOGENOM" id="CLU_508206_0_0_1"/>
<feature type="region of interest" description="Disordered" evidence="1">
    <location>
        <begin position="27"/>
        <end position="48"/>
    </location>
</feature>
<dbReference type="SUPFAM" id="SSF51206">
    <property type="entry name" value="cAMP-binding domain-like"/>
    <property type="match status" value="2"/>
</dbReference>
<feature type="compositionally biased region" description="Polar residues" evidence="1">
    <location>
        <begin position="27"/>
        <end position="37"/>
    </location>
</feature>
<dbReference type="SMART" id="SM00100">
    <property type="entry name" value="cNMP"/>
    <property type="match status" value="2"/>
</dbReference>
<accession>A0A075AS59</accession>
<dbReference type="InterPro" id="IPR000595">
    <property type="entry name" value="cNMP-bd_dom"/>
</dbReference>
<protein>
    <submittedName>
        <fullName evidence="3">RmlC-like jelly roll fold domain-containing protein</fullName>
    </submittedName>
</protein>
<reference evidence="4" key="3">
    <citation type="submission" date="2018-08" db="EMBL/GenBank/DDBJ databases">
        <title>Leveraging single-cell genomics to expand the Fungal Tree of Life.</title>
        <authorList>
            <consortium name="DOE Joint Genome Institute"/>
            <person name="Ahrendt S.R."/>
            <person name="Quandt C.A."/>
            <person name="Ciobanu D."/>
            <person name="Clum A."/>
            <person name="Salamov A."/>
            <person name="Andreopoulos B."/>
            <person name="Cheng J.-F."/>
            <person name="Woyke T."/>
            <person name="Pelin A."/>
            <person name="Henrissat B."/>
            <person name="Reynolds N."/>
            <person name="Benny G.L."/>
            <person name="Smith M.E."/>
            <person name="James T.Y."/>
            <person name="Grigoriev I.V."/>
        </authorList>
    </citation>
    <scope>NUCLEOTIDE SEQUENCE</scope>
    <source>
        <strain evidence="4">CSF55</strain>
    </source>
</reference>
<dbReference type="Gene3D" id="2.60.120.10">
    <property type="entry name" value="Jelly Rolls"/>
    <property type="match status" value="2"/>
</dbReference>
<dbReference type="CDD" id="cd00038">
    <property type="entry name" value="CAP_ED"/>
    <property type="match status" value="1"/>
</dbReference>
<reference evidence="6" key="2">
    <citation type="journal article" date="2018" name="Nat. Microbiol.">
        <title>Leveraging single-cell genomics to expand the fungal tree of life.</title>
        <authorList>
            <person name="Ahrendt S.R."/>
            <person name="Quandt C.A."/>
            <person name="Ciobanu D."/>
            <person name="Clum A."/>
            <person name="Salamov A."/>
            <person name="Andreopoulos B."/>
            <person name="Cheng J.F."/>
            <person name="Woyke T."/>
            <person name="Pelin A."/>
            <person name="Henrissat B."/>
            <person name="Reynolds N.K."/>
            <person name="Benny G.L."/>
            <person name="Smith M.E."/>
            <person name="James T.Y."/>
            <person name="Grigoriev I.V."/>
        </authorList>
    </citation>
    <scope>NUCLEOTIDE SEQUENCE [LARGE SCALE GENOMIC DNA]</scope>
    <source>
        <strain evidence="6">CSF55</strain>
    </source>
</reference>
<dbReference type="Proteomes" id="UP000030755">
    <property type="component" value="Unassembled WGS sequence"/>
</dbReference>
<dbReference type="EMBL" id="ML004958">
    <property type="protein sequence ID" value="RKP21408.1"/>
    <property type="molecule type" value="Genomic_DNA"/>
</dbReference>
<dbReference type="PANTHER" id="PTHR23011:SF28">
    <property type="entry name" value="CYCLIC NUCLEOTIDE-BINDING DOMAIN CONTAINING PROTEIN"/>
    <property type="match status" value="1"/>
</dbReference>
<dbReference type="PANTHER" id="PTHR23011">
    <property type="entry name" value="CYCLIC NUCLEOTIDE-BINDING DOMAIN CONTAINING PROTEIN"/>
    <property type="match status" value="1"/>
</dbReference>
<feature type="domain" description="Cyclic nucleotide-binding" evidence="2">
    <location>
        <begin position="217"/>
        <end position="323"/>
    </location>
</feature>
<evidence type="ECO:0000259" key="2">
    <source>
        <dbReference type="PROSITE" id="PS50042"/>
    </source>
</evidence>
<dbReference type="InterPro" id="IPR018488">
    <property type="entry name" value="cNMP-bd_CS"/>
</dbReference>
<evidence type="ECO:0000313" key="5">
    <source>
        <dbReference type="Proteomes" id="UP000030755"/>
    </source>
</evidence>
<feature type="domain" description="Cyclic nucleotide-binding" evidence="2">
    <location>
        <begin position="343"/>
        <end position="393"/>
    </location>
</feature>
<evidence type="ECO:0000313" key="3">
    <source>
        <dbReference type="EMBL" id="EPZ33020.1"/>
    </source>
</evidence>
<dbReference type="EMBL" id="KE561087">
    <property type="protein sequence ID" value="EPZ33020.1"/>
    <property type="molecule type" value="Genomic_DNA"/>
</dbReference>
<evidence type="ECO:0000313" key="6">
    <source>
        <dbReference type="Proteomes" id="UP000281549"/>
    </source>
</evidence>
<dbReference type="PROSITE" id="PS50042">
    <property type="entry name" value="CNMP_BINDING_3"/>
    <property type="match status" value="2"/>
</dbReference>
<sequence length="536" mass="61606">MSLHSLNFAGDETPPIFLSLKPALSTISSDTDQSSNLGRPRSAEKSMKGRLIKEEHLQSGRHVKQNTPKLMRKGTKIRASNIKNQINDIDLSDDEHESNETINTQIDSELKHDEFVAKIPPRKRFQNAIKAVRKAVWAVSIFNTDCSNFYEEVEEKEDNSKSARKYGNGLIFDFNDYRYSKQAVTRSKIRKVLKTEPESRTPKDIECILQLFISEDMFDKHTDDVKRAIAKVAKFQSIGPNRHVVKEGHKGISFYYILNGCVEVTTKVETGEKNGIRQLTYLKDGEMFGELALMKDCRRSATVTTVQPTEFLKIDREEFQDILQSFFERNLSNRMKILSKVGIFKELKNGHLESLASACIDRDFPRGEQIVFPGVESESLYIITKGVCSVYVDIPLVHTKTGPRQRTLRKLTGNELRPNEKIIFKRCHVADIKAYDICNQGTLFLNGRRAALSKLLQDDYINDRQWICITTTKVTAFLLPKIDLLRSVTDEEYNSMVTASVPMPPVSFVIDEYFRQREWSLFKDNYLKDIYRINKN</sequence>
<reference evidence="3 5" key="1">
    <citation type="journal article" date="2013" name="Curr. Biol.">
        <title>Shared signatures of parasitism and phylogenomics unite Cryptomycota and microsporidia.</title>
        <authorList>
            <person name="James T.Y."/>
            <person name="Pelin A."/>
            <person name="Bonen L."/>
            <person name="Ahrendt S."/>
            <person name="Sain D."/>
            <person name="Corradi N."/>
            <person name="Stajich J.E."/>
        </authorList>
    </citation>
    <scope>NUCLEOTIDE SEQUENCE [LARGE SCALE GENOMIC DNA]</scope>
    <source>
        <strain evidence="3">CSF55</strain>
        <strain evidence="3">CSF55</strain>
    </source>
</reference>
<evidence type="ECO:0000256" key="1">
    <source>
        <dbReference type="SAM" id="MobiDB-lite"/>
    </source>
</evidence>
<name>A0A075AS59_ROZAC</name>
<dbReference type="InterPro" id="IPR018490">
    <property type="entry name" value="cNMP-bd_dom_sf"/>
</dbReference>
<dbReference type="InterPro" id="IPR014710">
    <property type="entry name" value="RmlC-like_jellyroll"/>
</dbReference>
<organism evidence="3 5">
    <name type="scientific">Rozella allomycis (strain CSF55)</name>
    <dbReference type="NCBI Taxonomy" id="988480"/>
    <lineage>
        <taxon>Eukaryota</taxon>
        <taxon>Fungi</taxon>
        <taxon>Fungi incertae sedis</taxon>
        <taxon>Cryptomycota</taxon>
        <taxon>Cryptomycota incertae sedis</taxon>
        <taxon>Rozella</taxon>
    </lineage>
</organism>
<evidence type="ECO:0000313" key="4">
    <source>
        <dbReference type="EMBL" id="RKP21408.1"/>
    </source>
</evidence>
<gene>
    <name evidence="3" type="ORF">O9G_003843</name>
    <name evidence="4" type="ORF">ROZALSC1DRAFT_27190</name>
</gene>
<dbReference type="Pfam" id="PF00027">
    <property type="entry name" value="cNMP_binding"/>
    <property type="match status" value="1"/>
</dbReference>
<dbReference type="OrthoDB" id="417078at2759"/>
<keyword evidence="5" id="KW-1185">Reference proteome</keyword>
<dbReference type="Proteomes" id="UP000281549">
    <property type="component" value="Unassembled WGS sequence"/>
</dbReference>
<dbReference type="STRING" id="988480.A0A075AS59"/>
<dbReference type="PROSITE" id="PS00889">
    <property type="entry name" value="CNMP_BINDING_2"/>
    <property type="match status" value="1"/>
</dbReference>